<reference evidence="2 3" key="1">
    <citation type="submission" date="2017-08" db="EMBL/GenBank/DDBJ databases">
        <title>The complete genome sequence of Maribacter sp. B1, isolated from deep-sea sediment.</title>
        <authorList>
            <person name="Wu Y.-H."/>
            <person name="Cheng H."/>
            <person name="Xu X.-W."/>
        </authorList>
    </citation>
    <scope>NUCLEOTIDE SEQUENCE [LARGE SCALE GENOMIC DNA]</scope>
    <source>
        <strain evidence="2 3">B1</strain>
    </source>
</reference>
<feature type="transmembrane region" description="Helical" evidence="1">
    <location>
        <begin position="6"/>
        <end position="23"/>
    </location>
</feature>
<keyword evidence="1" id="KW-1133">Transmembrane helix</keyword>
<name>A0A223V1C6_9FLAO</name>
<protein>
    <submittedName>
        <fullName evidence="2">Uncharacterized protein</fullName>
    </submittedName>
</protein>
<sequence length="89" mass="10536">MFLVGSLFSIPAMIVFGLIQKSFKPFMPIWRRKLILSIYSFLSVWITFYIVDEGFITRWTDQTVWPLIYSLIIVIGVWIFRLPNTNSLE</sequence>
<accession>A0A223V1C6</accession>
<feature type="transmembrane region" description="Helical" evidence="1">
    <location>
        <begin position="35"/>
        <end position="51"/>
    </location>
</feature>
<dbReference type="Proteomes" id="UP000215244">
    <property type="component" value="Chromosome"/>
</dbReference>
<keyword evidence="3" id="KW-1185">Reference proteome</keyword>
<dbReference type="EMBL" id="CP022957">
    <property type="protein sequence ID" value="ASV29007.1"/>
    <property type="molecule type" value="Genomic_DNA"/>
</dbReference>
<dbReference type="KEGG" id="marb:CJ263_01485"/>
<keyword evidence="1" id="KW-0812">Transmembrane</keyword>
<keyword evidence="1" id="KW-0472">Membrane</keyword>
<dbReference type="AlphaFoldDB" id="A0A223V1C6"/>
<proteinExistence type="predicted"/>
<evidence type="ECO:0000313" key="2">
    <source>
        <dbReference type="EMBL" id="ASV29007.1"/>
    </source>
</evidence>
<evidence type="ECO:0000313" key="3">
    <source>
        <dbReference type="Proteomes" id="UP000215244"/>
    </source>
</evidence>
<organism evidence="2 3">
    <name type="scientific">Maribacter cobaltidurans</name>
    <dbReference type="NCBI Taxonomy" id="1178778"/>
    <lineage>
        <taxon>Bacteria</taxon>
        <taxon>Pseudomonadati</taxon>
        <taxon>Bacteroidota</taxon>
        <taxon>Flavobacteriia</taxon>
        <taxon>Flavobacteriales</taxon>
        <taxon>Flavobacteriaceae</taxon>
        <taxon>Maribacter</taxon>
    </lineage>
</organism>
<gene>
    <name evidence="2" type="ORF">CJ263_01485</name>
</gene>
<feature type="transmembrane region" description="Helical" evidence="1">
    <location>
        <begin position="63"/>
        <end position="80"/>
    </location>
</feature>
<evidence type="ECO:0000256" key="1">
    <source>
        <dbReference type="SAM" id="Phobius"/>
    </source>
</evidence>